<dbReference type="PANTHER" id="PTHR10039">
    <property type="entry name" value="AMELOGENIN"/>
    <property type="match status" value="1"/>
</dbReference>
<evidence type="ECO:0000313" key="5">
    <source>
        <dbReference type="Proteomes" id="UP000016928"/>
    </source>
</evidence>
<dbReference type="STRING" id="1229664.N4UU19"/>
<keyword evidence="1" id="KW-0677">Repeat</keyword>
<reference evidence="5" key="2">
    <citation type="journal article" date="2014" name="PLoS ONE">
        <title>Genome and Transcriptome Analysis of the Fungal Pathogen Fusarium oxysporum f. sp. cubense Causing Banana Vascular Wilt Disease.</title>
        <authorList>
            <person name="Guo L."/>
            <person name="Han L."/>
            <person name="Yang L."/>
            <person name="Zeng H."/>
            <person name="Fan D."/>
            <person name="Zhu Y."/>
            <person name="Feng Y."/>
            <person name="Wang G."/>
            <person name="Peng C."/>
            <person name="Jiang X."/>
            <person name="Zhou D."/>
            <person name="Ni P."/>
            <person name="Liang C."/>
            <person name="Liu L."/>
            <person name="Wang J."/>
            <person name="Mao C."/>
            <person name="Fang X."/>
            <person name="Peng M."/>
            <person name="Huang J."/>
        </authorList>
    </citation>
    <scope>NUCLEOTIDE SEQUENCE [LARGE SCALE GENOMIC DNA]</scope>
    <source>
        <strain evidence="5">race 1</strain>
    </source>
</reference>
<accession>N4UU19</accession>
<evidence type="ECO:0000313" key="4">
    <source>
        <dbReference type="EMBL" id="ENH74817.1"/>
    </source>
</evidence>
<reference evidence="5" key="1">
    <citation type="submission" date="2012-09" db="EMBL/GenBank/DDBJ databases">
        <title>Genome sequencing and comparative transcriptomics of race 1 and race 4 of banana pathogen: Fusarium oxysporum f. sp. cubense.</title>
        <authorList>
            <person name="Fang X."/>
            <person name="Huang J."/>
        </authorList>
    </citation>
    <scope>NUCLEOTIDE SEQUENCE [LARGE SCALE GENOMIC DNA]</scope>
    <source>
        <strain evidence="5">race 1</strain>
    </source>
</reference>
<dbReference type="OrthoDB" id="674604at2759"/>
<dbReference type="AlphaFoldDB" id="N4UU19"/>
<dbReference type="InterPro" id="IPR011044">
    <property type="entry name" value="Quino_amine_DH_bsu"/>
</dbReference>
<dbReference type="VEuPathDB" id="FungiDB:FOC1_g10003176"/>
<dbReference type="OMA" id="SFRAFIR"/>
<dbReference type="HOGENOM" id="CLU_000288_6_16_1"/>
<feature type="region of interest" description="Disordered" evidence="2">
    <location>
        <begin position="15"/>
        <end position="54"/>
    </location>
</feature>
<feature type="domain" description="Nephrocystin 3-like N-terminal" evidence="3">
    <location>
        <begin position="222"/>
        <end position="307"/>
    </location>
</feature>
<organism evidence="4 5">
    <name type="scientific">Fusarium oxysporum f. sp. cubense (strain race 1)</name>
    <name type="common">Panama disease fungus</name>
    <dbReference type="NCBI Taxonomy" id="1229664"/>
    <lineage>
        <taxon>Eukaryota</taxon>
        <taxon>Fungi</taxon>
        <taxon>Dikarya</taxon>
        <taxon>Ascomycota</taxon>
        <taxon>Pezizomycotina</taxon>
        <taxon>Sordariomycetes</taxon>
        <taxon>Hypocreomycetidae</taxon>
        <taxon>Hypocreales</taxon>
        <taxon>Nectriaceae</taxon>
        <taxon>Fusarium</taxon>
        <taxon>Fusarium oxysporum species complex</taxon>
    </lineage>
</organism>
<evidence type="ECO:0000259" key="3">
    <source>
        <dbReference type="Pfam" id="PF24883"/>
    </source>
</evidence>
<sequence>MSDPKRPSFRAFIRRLNPGKGNESSSDSMGTPASTPPVSQGRLPAGLPSASASSMSVPSVNVAVTKDPLPENVSVGCSVFEAEHGDTISTTDYECKDQQVRFQQLWKEAIDNAKASKDGGKLSEVIRVQEQASAEDAEITLPALIKRLETEMKRFGTQKRLAEAMERIVPHLNRFAVVGDIAVSTNPNPAALPWAANLTAGVLPKPRSTQVFAWFNGRYEARVQPPILPHILEAVKEDHSLTMAPIQIQWQKLILNPLVKLQDEGLTKPIVFVLDALDECDEQDRGEIFRLLLATCPGILRVFLTSRPELDIMGHFANEPLHREIVLHKLHWAKSPDYKIDFIIDKSSRVNSAYETLYKPALSLILSGAPDEDQDEVKKSFVDIIGSLVLLASPLSIIPLAKLLGVDTWSISSQVDPLRSVIDVPEDDSPLQLFHLSFRDYILSQSAGNLQVSETETQARLASRCLGLMRGTLKVDICGLLSPGKSHSDIEPSTIDEHLSVEIQRIHDDDDAYSFLQSFFTNWLEVLCLLRRVDDSLRMLQELQSLVDEASGPQVLQFIQDAIQFIRYFCAGIEETPLQIYHSGTIFSPRASIAPTPLEDRHYPDYIMQPSNIDPNWPQSQTLQVLDESLSQMAFLPDNKLASIGHLGELRIWDQRSLGWPDMIKIWNLDSGACLRSFPLTRCSGTETIAFSDDRKFICSICTRDLECVAFIHSLDTGKCVSEFEIPDKPSPILLSPKDWLVISLDNYRTLVLDMKTGAVSKTVCSYFKAGPVISDDGTLLAGQSLEGAVRVWDLTSRTLTDSTATEQPMGVELVTPFKDDNTILSHSWGKFKIWDMESAICKEELEPEVPLET</sequence>
<evidence type="ECO:0000256" key="1">
    <source>
        <dbReference type="ARBA" id="ARBA00022737"/>
    </source>
</evidence>
<dbReference type="EMBL" id="KB730011">
    <property type="protein sequence ID" value="ENH74817.1"/>
    <property type="molecule type" value="Genomic_DNA"/>
</dbReference>
<feature type="compositionally biased region" description="Low complexity" evidence="2">
    <location>
        <begin position="44"/>
        <end position="54"/>
    </location>
</feature>
<name>N4UU19_FUSC1</name>
<dbReference type="Gene3D" id="2.130.10.10">
    <property type="entry name" value="YVTN repeat-like/Quinoprotein amine dehydrogenase"/>
    <property type="match status" value="2"/>
</dbReference>
<evidence type="ECO:0000256" key="2">
    <source>
        <dbReference type="SAM" id="MobiDB-lite"/>
    </source>
</evidence>
<dbReference type="InterPro" id="IPR015943">
    <property type="entry name" value="WD40/YVTN_repeat-like_dom_sf"/>
</dbReference>
<protein>
    <submittedName>
        <fullName evidence="4">Vegetative incompatibility protein HET-E-1</fullName>
    </submittedName>
</protein>
<dbReference type="Proteomes" id="UP000016928">
    <property type="component" value="Unassembled WGS sequence"/>
</dbReference>
<feature type="compositionally biased region" description="Polar residues" evidence="2">
    <location>
        <begin position="22"/>
        <end position="38"/>
    </location>
</feature>
<dbReference type="PANTHER" id="PTHR10039:SF14">
    <property type="entry name" value="NACHT DOMAIN-CONTAINING PROTEIN"/>
    <property type="match status" value="1"/>
</dbReference>
<proteinExistence type="predicted"/>
<dbReference type="SUPFAM" id="SSF50969">
    <property type="entry name" value="YVTN repeat-like/Quinoprotein amine dehydrogenase"/>
    <property type="match status" value="1"/>
</dbReference>
<dbReference type="Pfam" id="PF24883">
    <property type="entry name" value="NPHP3_N"/>
    <property type="match status" value="1"/>
</dbReference>
<gene>
    <name evidence="4" type="ORF">FOC1_g10003176</name>
</gene>
<dbReference type="InterPro" id="IPR056884">
    <property type="entry name" value="NPHP3-like_N"/>
</dbReference>